<sequence length="285" mass="31438">MPSLTTLFKLDAHNTIIMGDFNAHNPAWFSATQDDRMAARGAALLNQIDSSQLVLLNQDIPTRLPSQGAPSSPDLTLISPHLALDAVWTPLAHLNSDHLPISISLDSMNSPNNHPFHTYINLCRADLDGYASETEAAFSTAAPPSSCSQGEVFFRRVCTLAARRHIPRRCRRDFISNLPPSAIPLIQERDRTRALNPNHPSLPDLNNNISAAITTHSRTTKIKKVHLQYRGIKHRNPLSNTPPVFTPDQTRQAIWSSGTSTATGPDSVTILHLHHLGPRDIQYLA</sequence>
<accession>A0A6A0GUE3</accession>
<reference evidence="2" key="2">
    <citation type="journal article" date="2018" name="Environ. Sci. Technol.">
        <title>The Toxicogenome of Hyalella azteca: A Model for Sediment Ecotoxicology and Evolutionary Toxicology.</title>
        <authorList>
            <person name="Poynton H.C."/>
            <person name="Hasenbein S."/>
            <person name="Benoit J.B."/>
            <person name="Sepulveda M.S."/>
            <person name="Poelchau M.F."/>
            <person name="Hughes D.S.T."/>
            <person name="Murali S.C."/>
            <person name="Chen S."/>
            <person name="Glastad K.M."/>
            <person name="Goodisman M.A.D."/>
            <person name="Werren J.H."/>
            <person name="Vineis J.H."/>
            <person name="Bowen J.L."/>
            <person name="Friedrich M."/>
            <person name="Jones J."/>
            <person name="Robertson H.M."/>
            <person name="Feyereisen R."/>
            <person name="Mechler-Hickson A."/>
            <person name="Mathers N."/>
            <person name="Lee C.E."/>
            <person name="Colbourne J.K."/>
            <person name="Biales A."/>
            <person name="Johnston J.S."/>
            <person name="Wellborn G.A."/>
            <person name="Rosendale A.J."/>
            <person name="Cridge A.G."/>
            <person name="Munoz-Torres M.C."/>
            <person name="Bain P.A."/>
            <person name="Manny A.R."/>
            <person name="Major K.M."/>
            <person name="Lambert F.N."/>
            <person name="Vulpe C.D."/>
            <person name="Tuck P."/>
            <person name="Blalock B.J."/>
            <person name="Lin Y.Y."/>
            <person name="Smith M.E."/>
            <person name="Ochoa-Acuna H."/>
            <person name="Chen M.M."/>
            <person name="Childers C.P."/>
            <person name="Qu J."/>
            <person name="Dugan S."/>
            <person name="Lee S.L."/>
            <person name="Chao H."/>
            <person name="Dinh H."/>
            <person name="Han Y."/>
            <person name="Doddapaneni H."/>
            <person name="Worley K.C."/>
            <person name="Muzny D.M."/>
            <person name="Gibbs R.A."/>
            <person name="Richards S."/>
        </authorList>
    </citation>
    <scope>NUCLEOTIDE SEQUENCE</scope>
    <source>
        <strain evidence="2">HAZT.00-mixed</strain>
        <tissue evidence="2">Whole organism</tissue>
    </source>
</reference>
<proteinExistence type="predicted"/>
<dbReference type="PANTHER" id="PTHR33273:SF4">
    <property type="entry name" value="ENDONUCLEASE_EXONUCLEASE_PHOSPHATASE DOMAIN-CONTAINING PROTEIN"/>
    <property type="match status" value="1"/>
</dbReference>
<organism evidence="2">
    <name type="scientific">Hyalella azteca</name>
    <name type="common">Amphipod</name>
    <dbReference type="NCBI Taxonomy" id="294128"/>
    <lineage>
        <taxon>Eukaryota</taxon>
        <taxon>Metazoa</taxon>
        <taxon>Ecdysozoa</taxon>
        <taxon>Arthropoda</taxon>
        <taxon>Crustacea</taxon>
        <taxon>Multicrustacea</taxon>
        <taxon>Malacostraca</taxon>
        <taxon>Eumalacostraca</taxon>
        <taxon>Peracarida</taxon>
        <taxon>Amphipoda</taxon>
        <taxon>Senticaudata</taxon>
        <taxon>Talitrida</taxon>
        <taxon>Talitroidea</taxon>
        <taxon>Hyalellidae</taxon>
        <taxon>Hyalella</taxon>
    </lineage>
</organism>
<name>A0A6A0GUE3_HYAAZ</name>
<dbReference type="Gene3D" id="3.60.10.10">
    <property type="entry name" value="Endonuclease/exonuclease/phosphatase"/>
    <property type="match status" value="1"/>
</dbReference>
<protein>
    <recommendedName>
        <fullName evidence="1">Endonuclease/exonuclease/phosphatase domain-containing protein</fullName>
    </recommendedName>
</protein>
<dbReference type="SUPFAM" id="SSF56219">
    <property type="entry name" value="DNase I-like"/>
    <property type="match status" value="1"/>
</dbReference>
<evidence type="ECO:0000313" key="2">
    <source>
        <dbReference type="EMBL" id="KAA0187452.1"/>
    </source>
</evidence>
<dbReference type="InterPro" id="IPR036691">
    <property type="entry name" value="Endo/exonu/phosph_ase_sf"/>
</dbReference>
<evidence type="ECO:0000259" key="1">
    <source>
        <dbReference type="Pfam" id="PF14529"/>
    </source>
</evidence>
<dbReference type="OrthoDB" id="10065625at2759"/>
<comment type="caution">
    <text evidence="2">The sequence shown here is derived from an EMBL/GenBank/DDBJ whole genome shotgun (WGS) entry which is preliminary data.</text>
</comment>
<gene>
    <name evidence="2" type="ORF">HAZT_HAZT006176</name>
</gene>
<feature type="domain" description="Endonuclease/exonuclease/phosphatase" evidence="1">
    <location>
        <begin position="4"/>
        <end position="101"/>
    </location>
</feature>
<dbReference type="AlphaFoldDB" id="A0A6A0GUE3"/>
<reference evidence="2" key="1">
    <citation type="submission" date="2014-08" db="EMBL/GenBank/DDBJ databases">
        <authorList>
            <person name="Murali S."/>
            <person name="Richards S."/>
            <person name="Bandaranaike D."/>
            <person name="Bellair M."/>
            <person name="Blankenburg K."/>
            <person name="Chao H."/>
            <person name="Dinh H."/>
            <person name="Doddapaneni H."/>
            <person name="Dugan-Rocha S."/>
            <person name="Elkadiri S."/>
            <person name="Gnanaolivu R."/>
            <person name="Hughes D."/>
            <person name="Lee S."/>
            <person name="Li M."/>
            <person name="Ming W."/>
            <person name="Munidasa M."/>
            <person name="Muniz J."/>
            <person name="Nguyen L."/>
            <person name="Osuji N."/>
            <person name="Pu L.-L."/>
            <person name="Puazo M."/>
            <person name="Skinner E."/>
            <person name="Qu C."/>
            <person name="Quiroz J."/>
            <person name="Raj R."/>
            <person name="Weissenberger G."/>
            <person name="Xin Y."/>
            <person name="Zou X."/>
            <person name="Han Y."/>
            <person name="Worley K."/>
            <person name="Muzny D."/>
            <person name="Gibbs R."/>
        </authorList>
    </citation>
    <scope>NUCLEOTIDE SEQUENCE</scope>
    <source>
        <strain evidence="2">HAZT.00-mixed</strain>
        <tissue evidence="2">Whole organism</tissue>
    </source>
</reference>
<dbReference type="PANTHER" id="PTHR33273">
    <property type="entry name" value="DOMAIN-CONTAINING PROTEIN, PUTATIVE-RELATED"/>
    <property type="match status" value="1"/>
</dbReference>
<dbReference type="EMBL" id="JQDR03014886">
    <property type="protein sequence ID" value="KAA0187452.1"/>
    <property type="molecule type" value="Genomic_DNA"/>
</dbReference>
<dbReference type="GO" id="GO:0003824">
    <property type="term" value="F:catalytic activity"/>
    <property type="evidence" value="ECO:0007669"/>
    <property type="project" value="InterPro"/>
</dbReference>
<dbReference type="InterPro" id="IPR005135">
    <property type="entry name" value="Endo/exonuclease/phosphatase"/>
</dbReference>
<reference evidence="2" key="3">
    <citation type="submission" date="2019-06" db="EMBL/GenBank/DDBJ databases">
        <authorList>
            <person name="Poynton C."/>
            <person name="Hasenbein S."/>
            <person name="Benoit J.B."/>
            <person name="Sepulveda M.S."/>
            <person name="Poelchau M.F."/>
            <person name="Murali S.C."/>
            <person name="Chen S."/>
            <person name="Glastad K.M."/>
            <person name="Werren J.H."/>
            <person name="Vineis J.H."/>
            <person name="Bowen J.L."/>
            <person name="Friedrich M."/>
            <person name="Jones J."/>
            <person name="Robertson H.M."/>
            <person name="Feyereisen R."/>
            <person name="Mechler-Hickson A."/>
            <person name="Mathers N."/>
            <person name="Lee C.E."/>
            <person name="Colbourne J.K."/>
            <person name="Biales A."/>
            <person name="Johnston J.S."/>
            <person name="Wellborn G.A."/>
            <person name="Rosendale A.J."/>
            <person name="Cridge A.G."/>
            <person name="Munoz-Torres M.C."/>
            <person name="Bain P.A."/>
            <person name="Manny A.R."/>
            <person name="Major K.M."/>
            <person name="Lambert F.N."/>
            <person name="Vulpe C.D."/>
            <person name="Tuck P."/>
            <person name="Blalock B.J."/>
            <person name="Lin Y.-Y."/>
            <person name="Smith M.E."/>
            <person name="Ochoa-Acuna H."/>
            <person name="Chen M.-J.M."/>
            <person name="Childers C.P."/>
            <person name="Qu J."/>
            <person name="Dugan S."/>
            <person name="Lee S.L."/>
            <person name="Chao H."/>
            <person name="Dinh H."/>
            <person name="Han Y."/>
            <person name="Doddapaneni H."/>
            <person name="Worley K.C."/>
            <person name="Muzny D.M."/>
            <person name="Gibbs R.A."/>
            <person name="Richards S."/>
        </authorList>
    </citation>
    <scope>NUCLEOTIDE SEQUENCE</scope>
    <source>
        <strain evidence="2">HAZT.00-mixed</strain>
        <tissue evidence="2">Whole organism</tissue>
    </source>
</reference>
<dbReference type="Proteomes" id="UP000711488">
    <property type="component" value="Unassembled WGS sequence"/>
</dbReference>
<dbReference type="Pfam" id="PF14529">
    <property type="entry name" value="Exo_endo_phos_2"/>
    <property type="match status" value="1"/>
</dbReference>